<keyword evidence="1" id="KW-0732">Signal</keyword>
<dbReference type="EMBL" id="JAECZO010000070">
    <property type="protein sequence ID" value="KAK7196198.1"/>
    <property type="molecule type" value="Genomic_DNA"/>
</dbReference>
<evidence type="ECO:0000256" key="1">
    <source>
        <dbReference type="SAM" id="SignalP"/>
    </source>
</evidence>
<name>A0AAW0EPT1_9TRYP</name>
<gene>
    <name evidence="2" type="ORF">NESM_000555100</name>
</gene>
<proteinExistence type="predicted"/>
<protein>
    <submittedName>
        <fullName evidence="2">Uncharacterized protein</fullName>
    </submittedName>
</protein>
<feature type="signal peptide" evidence="1">
    <location>
        <begin position="1"/>
        <end position="38"/>
    </location>
</feature>
<sequence length="121" mass="12926">MEQMQSSLLDRKRRGAERGVTPPLLLLLLLLAVGLACSVSTVTAAADRGDVALTCSYCQERGYPYLCQATMASGICFINSGEMSCNGEKGCTCCRTADAAGCTFCSVEAEWDTYDDGEEDI</sequence>
<dbReference type="Proteomes" id="UP001430356">
    <property type="component" value="Unassembled WGS sequence"/>
</dbReference>
<feature type="chain" id="PRO_5043575493" evidence="1">
    <location>
        <begin position="39"/>
        <end position="121"/>
    </location>
</feature>
<evidence type="ECO:0000313" key="3">
    <source>
        <dbReference type="Proteomes" id="UP001430356"/>
    </source>
</evidence>
<accession>A0AAW0EPT1</accession>
<organism evidence="2 3">
    <name type="scientific">Novymonas esmeraldas</name>
    <dbReference type="NCBI Taxonomy" id="1808958"/>
    <lineage>
        <taxon>Eukaryota</taxon>
        <taxon>Discoba</taxon>
        <taxon>Euglenozoa</taxon>
        <taxon>Kinetoplastea</taxon>
        <taxon>Metakinetoplastina</taxon>
        <taxon>Trypanosomatida</taxon>
        <taxon>Trypanosomatidae</taxon>
        <taxon>Novymonas</taxon>
    </lineage>
</organism>
<comment type="caution">
    <text evidence="2">The sequence shown here is derived from an EMBL/GenBank/DDBJ whole genome shotgun (WGS) entry which is preliminary data.</text>
</comment>
<evidence type="ECO:0000313" key="2">
    <source>
        <dbReference type="EMBL" id="KAK7196198.1"/>
    </source>
</evidence>
<dbReference type="AlphaFoldDB" id="A0AAW0EPT1"/>
<reference evidence="2 3" key="1">
    <citation type="journal article" date="2021" name="MBio">
        <title>A New Model Trypanosomatid, Novymonas esmeraldas: Genomic Perception of Its 'Candidatus Pandoraea novymonadis' Endosymbiont.</title>
        <authorList>
            <person name="Zakharova A."/>
            <person name="Saura A."/>
            <person name="Butenko A."/>
            <person name="Podesvova L."/>
            <person name="Warmusova S."/>
            <person name="Kostygov A.Y."/>
            <person name="Nenarokova A."/>
            <person name="Lukes J."/>
            <person name="Opperdoes F.R."/>
            <person name="Yurchenko V."/>
        </authorList>
    </citation>
    <scope>NUCLEOTIDE SEQUENCE [LARGE SCALE GENOMIC DNA]</scope>
    <source>
        <strain evidence="2 3">E262AT.01</strain>
    </source>
</reference>
<keyword evidence="3" id="KW-1185">Reference proteome</keyword>